<protein>
    <submittedName>
        <fullName evidence="1">Uncharacterized protein</fullName>
    </submittedName>
</protein>
<name>A0ACC1MQ37_9HYPO</name>
<gene>
    <name evidence="1" type="ORF">NQ176_g8930</name>
</gene>
<accession>A0ACC1MQ37</accession>
<sequence>MLVSASAERLKLRTASEDAAVEAHRYRAKSLQGIREVVQNISQDNADAVLAAALGCAYQMPDWSSLKVVIDTITDIVPKMRQWSSKSVFRGFFELERQGARSSPKQDWSSGRSYVNLHRIRLMRQGLQSLDSLYLHIQHRHGLASAVLQLRNALVTAQSFWCRSIPVMEQYQLIHPFTSWFTRSPAASFIDISNKDPLALLLLAHMYGVVITVALAMPAIDYPFFASVRVAGVMAIQAIMEQYPNCKPHLDMMRFPLHAAEAYEAPRINPAEVNEPPTAGVDKGSSCSAFSALARPDEDWTLLSDPLERRRIQNRLSQRNNRKRCPLPTDYSKSSSHQY</sequence>
<keyword evidence="2" id="KW-1185">Reference proteome</keyword>
<evidence type="ECO:0000313" key="2">
    <source>
        <dbReference type="Proteomes" id="UP001143910"/>
    </source>
</evidence>
<dbReference type="EMBL" id="JANJQO010001865">
    <property type="protein sequence ID" value="KAJ2968935.1"/>
    <property type="molecule type" value="Genomic_DNA"/>
</dbReference>
<dbReference type="Proteomes" id="UP001143910">
    <property type="component" value="Unassembled WGS sequence"/>
</dbReference>
<organism evidence="1 2">
    <name type="scientific">Zarea fungicola</name>
    <dbReference type="NCBI Taxonomy" id="93591"/>
    <lineage>
        <taxon>Eukaryota</taxon>
        <taxon>Fungi</taxon>
        <taxon>Dikarya</taxon>
        <taxon>Ascomycota</taxon>
        <taxon>Pezizomycotina</taxon>
        <taxon>Sordariomycetes</taxon>
        <taxon>Hypocreomycetidae</taxon>
        <taxon>Hypocreales</taxon>
        <taxon>Cordycipitaceae</taxon>
        <taxon>Zarea</taxon>
    </lineage>
</organism>
<proteinExistence type="predicted"/>
<reference evidence="1" key="1">
    <citation type="submission" date="2022-08" db="EMBL/GenBank/DDBJ databases">
        <title>Genome Sequence of Lecanicillium fungicola.</title>
        <authorList>
            <person name="Buettner E."/>
        </authorList>
    </citation>
    <scope>NUCLEOTIDE SEQUENCE</scope>
    <source>
        <strain evidence="1">Babe33</strain>
    </source>
</reference>
<comment type="caution">
    <text evidence="1">The sequence shown here is derived from an EMBL/GenBank/DDBJ whole genome shotgun (WGS) entry which is preliminary data.</text>
</comment>
<evidence type="ECO:0000313" key="1">
    <source>
        <dbReference type="EMBL" id="KAJ2968935.1"/>
    </source>
</evidence>